<dbReference type="InterPro" id="IPR042097">
    <property type="entry name" value="Aminopeptidase_N-like_N_sf"/>
</dbReference>
<dbReference type="GeneID" id="105426304"/>
<dbReference type="SUPFAM" id="SSF63737">
    <property type="entry name" value="Leukotriene A4 hydrolase N-terminal domain"/>
    <property type="match status" value="1"/>
</dbReference>
<dbReference type="GO" id="GO:0016020">
    <property type="term" value="C:membrane"/>
    <property type="evidence" value="ECO:0007669"/>
    <property type="project" value="TreeGrafter"/>
</dbReference>
<dbReference type="Gene3D" id="1.25.50.20">
    <property type="match status" value="1"/>
</dbReference>
<keyword evidence="5" id="KW-1185">Reference proteome</keyword>
<feature type="domain" description="Peptidase M1 membrane alanine aminopeptidase" evidence="2">
    <location>
        <begin position="277"/>
        <end position="473"/>
    </location>
</feature>
<dbReference type="Pfam" id="PF11838">
    <property type="entry name" value="ERAP1_C"/>
    <property type="match status" value="1"/>
</dbReference>
<dbReference type="InterPro" id="IPR045357">
    <property type="entry name" value="Aminopeptidase_N-like_N"/>
</dbReference>
<dbReference type="InterPro" id="IPR027268">
    <property type="entry name" value="Peptidase_M4/M1_CTD_sf"/>
</dbReference>
<dbReference type="GO" id="GO:0005615">
    <property type="term" value="C:extracellular space"/>
    <property type="evidence" value="ECO:0007669"/>
    <property type="project" value="TreeGrafter"/>
</dbReference>
<dbReference type="Gene3D" id="2.60.40.1910">
    <property type="match status" value="1"/>
</dbReference>
<evidence type="ECO:0000313" key="6">
    <source>
        <dbReference type="RefSeq" id="XP_011635763.2"/>
    </source>
</evidence>
<reference evidence="6" key="1">
    <citation type="submission" date="2025-08" db="UniProtKB">
        <authorList>
            <consortium name="RefSeq"/>
        </authorList>
    </citation>
    <scope>IDENTIFICATION</scope>
</reference>
<dbReference type="GO" id="GO:0006508">
    <property type="term" value="P:proteolysis"/>
    <property type="evidence" value="ECO:0007669"/>
    <property type="project" value="TreeGrafter"/>
</dbReference>
<evidence type="ECO:0000259" key="4">
    <source>
        <dbReference type="Pfam" id="PF17900"/>
    </source>
</evidence>
<dbReference type="GO" id="GO:0070006">
    <property type="term" value="F:metalloaminopeptidase activity"/>
    <property type="evidence" value="ECO:0007669"/>
    <property type="project" value="TreeGrafter"/>
</dbReference>
<dbReference type="Pfam" id="PF17900">
    <property type="entry name" value="Peptidase_M1_N"/>
    <property type="match status" value="1"/>
</dbReference>
<name>A0A6I9W3B6_9HYME</name>
<dbReference type="InterPro" id="IPR024571">
    <property type="entry name" value="ERAP1-like_C_dom"/>
</dbReference>
<dbReference type="AlphaFoldDB" id="A0A6I9W3B6"/>
<dbReference type="InterPro" id="IPR014782">
    <property type="entry name" value="Peptidase_M1_dom"/>
</dbReference>
<organism evidence="5 6">
    <name type="scientific">Pogonomyrmex barbatus</name>
    <name type="common">red harvester ant</name>
    <dbReference type="NCBI Taxonomy" id="144034"/>
    <lineage>
        <taxon>Eukaryota</taxon>
        <taxon>Metazoa</taxon>
        <taxon>Ecdysozoa</taxon>
        <taxon>Arthropoda</taxon>
        <taxon>Hexapoda</taxon>
        <taxon>Insecta</taxon>
        <taxon>Pterygota</taxon>
        <taxon>Neoptera</taxon>
        <taxon>Endopterygota</taxon>
        <taxon>Hymenoptera</taxon>
        <taxon>Apocrita</taxon>
        <taxon>Aculeata</taxon>
        <taxon>Formicoidea</taxon>
        <taxon>Formicidae</taxon>
        <taxon>Myrmicinae</taxon>
        <taxon>Pogonomyrmex</taxon>
    </lineage>
</organism>
<evidence type="ECO:0000259" key="3">
    <source>
        <dbReference type="Pfam" id="PF11838"/>
    </source>
</evidence>
<dbReference type="GO" id="GO:0008270">
    <property type="term" value="F:zinc ion binding"/>
    <property type="evidence" value="ECO:0007669"/>
    <property type="project" value="InterPro"/>
</dbReference>
<dbReference type="RefSeq" id="XP_011635763.2">
    <property type="nucleotide sequence ID" value="XM_011637461.2"/>
</dbReference>
<sequence>MVKSATENHWRPLKYRISVSPCLDESYFSHTDVYQIFKSYIDQRRVEHNFIFFGESKITFKVDAKTNNITLKIFNLEIHEAATKLIITDTIYKTYMPTMYTYDNKRQTIVFQFANNLLPSNTYKLIVNFIGTIENTGSFYWKSRYLNDKVNDKVWLIAATDFLETGIQLWFPYCDKLDTKTDFEISVQYNGYYQLLSNTNIQNTVFAHSTKTVYHEKAVNIFPYSVAIIFHDLAKIFNDTDTFDKKRTVVIWSRKKVARQLEFTKWTIRSSRSYLQANTIFKTEFLPNMNIIVIPDFQDNYIEGWGFLYCSETAVIYDEILHPIGRKMYVAFTIARRIANQFFNNMIGEFRGSYHWINEGIATFLGIKIVNQILSVTDSNMLYLFAVQFQQECLRLNNYYDMPLVSKVNESFNSLFPFIHQIKAPVIIHMLSEIMPSNVFMSSLVNYINFGQARSASFDISNSTSNNSTFNFFDFMQPVLTNMSEKEEINIGKKMNSWITLKRYPVLEVTREFGNEVTIKLSQKYLNESYSKNLWIPVGYTIQFVTDNSFMAWLNPYNQSIQVPYINQNRWIIVNAEQSGYYRVKYDNKSWENILNCLNSTQFNSIDFISRAQLIDDAYHFLLTGELDFVIFEKLTSYLIRETNYIPWYSIIKIMEDISGFFAFSQSNIIKAHFQIIFDAVLRNITYTESENDSILTTYLRQEAAKWACIINSYVCKDTATLTLIQHLVEKESVKSKCFIMSWWKEWTYCQGLKKANDTIWNRVIQFRKDDEEILKYLTCSEDHYIIIDYHIIIMQSIIAKHAKNNLILDYILQHFQRIIPRGINEIAVLIDIINHVYSEIQLSMVSKFANTYFLSKSSPYISQKIQTRLSEIKKQTNYFENLLQIKDV</sequence>
<dbReference type="PANTHER" id="PTHR11533">
    <property type="entry name" value="PROTEASE M1 ZINC METALLOPROTEASE"/>
    <property type="match status" value="1"/>
</dbReference>
<evidence type="ECO:0000256" key="1">
    <source>
        <dbReference type="ARBA" id="ARBA00010136"/>
    </source>
</evidence>
<dbReference type="GO" id="GO:0005737">
    <property type="term" value="C:cytoplasm"/>
    <property type="evidence" value="ECO:0007669"/>
    <property type="project" value="TreeGrafter"/>
</dbReference>
<evidence type="ECO:0000313" key="5">
    <source>
        <dbReference type="Proteomes" id="UP000504615"/>
    </source>
</evidence>
<dbReference type="GO" id="GO:0043171">
    <property type="term" value="P:peptide catabolic process"/>
    <property type="evidence" value="ECO:0007669"/>
    <property type="project" value="TreeGrafter"/>
</dbReference>
<dbReference type="PANTHER" id="PTHR11533:SF294">
    <property type="entry name" value="THYROTROPIN-RELEASING HORMONE-DEGRADING ECTOENZYME"/>
    <property type="match status" value="1"/>
</dbReference>
<dbReference type="Pfam" id="PF01433">
    <property type="entry name" value="Peptidase_M1"/>
    <property type="match status" value="1"/>
</dbReference>
<dbReference type="KEGG" id="pbar:105426304"/>
<dbReference type="GO" id="GO:0042277">
    <property type="term" value="F:peptide binding"/>
    <property type="evidence" value="ECO:0007669"/>
    <property type="project" value="TreeGrafter"/>
</dbReference>
<protein>
    <submittedName>
        <fullName evidence="6">Aminopeptidase N-like</fullName>
    </submittedName>
</protein>
<gene>
    <name evidence="6" type="primary">LOC105426304</name>
</gene>
<accession>A0A6I9W3B6</accession>
<dbReference type="SUPFAM" id="SSF55486">
    <property type="entry name" value="Metalloproteases ('zincins'), catalytic domain"/>
    <property type="match status" value="1"/>
</dbReference>
<comment type="similarity">
    <text evidence="1">Belongs to the peptidase M1 family.</text>
</comment>
<dbReference type="Proteomes" id="UP000504615">
    <property type="component" value="Unplaced"/>
</dbReference>
<feature type="domain" description="ERAP1-like C-terminal" evidence="3">
    <location>
        <begin position="571"/>
        <end position="821"/>
    </location>
</feature>
<dbReference type="OrthoDB" id="7549109at2759"/>
<dbReference type="Gene3D" id="2.60.40.1730">
    <property type="entry name" value="tricorn interacting facor f3 domain"/>
    <property type="match status" value="1"/>
</dbReference>
<dbReference type="InterPro" id="IPR050344">
    <property type="entry name" value="Peptidase_M1_aminopeptidases"/>
</dbReference>
<feature type="domain" description="Aminopeptidase N-like N-terminal" evidence="4">
    <location>
        <begin position="14"/>
        <end position="215"/>
    </location>
</feature>
<dbReference type="Gene3D" id="1.10.390.10">
    <property type="entry name" value="Neutral Protease Domain 2"/>
    <property type="match status" value="1"/>
</dbReference>
<proteinExistence type="inferred from homology"/>
<evidence type="ECO:0000259" key="2">
    <source>
        <dbReference type="Pfam" id="PF01433"/>
    </source>
</evidence>